<dbReference type="InterPro" id="IPR001138">
    <property type="entry name" value="Zn2Cys6_DnaBD"/>
</dbReference>
<name>A0ABR1H1T6_9HYPO</name>
<dbReference type="PANTHER" id="PTHR38111:SF2">
    <property type="entry name" value="FINGER DOMAIN PROTEIN, PUTATIVE (AFU_ORTHOLOGUE AFUA_1G01560)-RELATED"/>
    <property type="match status" value="1"/>
</dbReference>
<accession>A0ABR1H1T6</accession>
<comment type="caution">
    <text evidence="4">The sequence shown here is derived from an EMBL/GenBank/DDBJ whole genome shotgun (WGS) entry which is preliminary data.</text>
</comment>
<dbReference type="SUPFAM" id="SSF57701">
    <property type="entry name" value="Zn2/Cys6 DNA-binding domain"/>
    <property type="match status" value="1"/>
</dbReference>
<dbReference type="PROSITE" id="PS00463">
    <property type="entry name" value="ZN2_CY6_FUNGAL_1"/>
    <property type="match status" value="1"/>
</dbReference>
<keyword evidence="5" id="KW-1185">Reference proteome</keyword>
<protein>
    <recommendedName>
        <fullName evidence="3">Zn(2)-C6 fungal-type domain-containing protein</fullName>
    </recommendedName>
</protein>
<keyword evidence="1" id="KW-0539">Nucleus</keyword>
<reference evidence="4 5" key="1">
    <citation type="journal article" date="2025" name="Microbiol. Resour. Announc.">
        <title>Draft genome sequences for Neonectria magnoliae and Neonectria punicea, canker pathogens of Liriodendron tulipifera and Acer saccharum in West Virginia.</title>
        <authorList>
            <person name="Petronek H.M."/>
            <person name="Kasson M.T."/>
            <person name="Metheny A.M."/>
            <person name="Stauder C.M."/>
            <person name="Lovett B."/>
            <person name="Lynch S.C."/>
            <person name="Garnas J.R."/>
            <person name="Kasson L.R."/>
            <person name="Stajich J.E."/>
        </authorList>
    </citation>
    <scope>NUCLEOTIDE SEQUENCE [LARGE SCALE GENOMIC DNA]</scope>
    <source>
        <strain evidence="4 5">NRRL 64653</strain>
    </source>
</reference>
<sequence length="523" mass="58360">MVGVPGRSKGCNTCRKRRVKCDETKPTCVRCTKAGYECLGYERARLWHHTSTAPFPIVSPPAWDIAHRSNAAPNRVQSPPPELSLITFQGDFCFSFMFSNFVWRSYGALWLDQAAQGKLGDLALDATKALAQANFGRLNRKADIELQGVVQYGKCLGTLAVDLGKCMSMVQRAQELLVPILVLMMHAASHADRTGAMFHLKGIARLLYICGPEAFQQQPYLNAFEAARATLLIAGLVGKQRLFFDDERWRTVPWVLNPVYKTPQSELLDMLVVIPGILHDHATLDDPALVAPCSYEKILERAEKLLLKLFQWRWRWQANSGDQVGVDTGMTWQPNGSAAAVLGSIGTSRHLDRLRFGRFVAAIEIMLYNATLMWLLALLWKTDPLRAGIRIEACATGGMPSNEEARYASFEPLRRPGASLTVRDPAMEVCRAFEWVTRHHSRNKDASFLYLFPVGMAMSVLEKEPKGMAWAQALLEKCPITANYGQGENPAGFGFYVTRQALHPEEMQATQQLFSVPDLVAVN</sequence>
<proteinExistence type="predicted"/>
<dbReference type="Pfam" id="PF00172">
    <property type="entry name" value="Zn_clus"/>
    <property type="match status" value="1"/>
</dbReference>
<keyword evidence="2" id="KW-0472">Membrane</keyword>
<dbReference type="InterPro" id="IPR053178">
    <property type="entry name" value="Osmoadaptation_assoc"/>
</dbReference>
<evidence type="ECO:0000313" key="5">
    <source>
        <dbReference type="Proteomes" id="UP001498476"/>
    </source>
</evidence>
<evidence type="ECO:0000313" key="4">
    <source>
        <dbReference type="EMBL" id="KAK7415046.1"/>
    </source>
</evidence>
<dbReference type="SMART" id="SM00066">
    <property type="entry name" value="GAL4"/>
    <property type="match status" value="1"/>
</dbReference>
<dbReference type="PANTHER" id="PTHR38111">
    <property type="entry name" value="ZN(2)-C6 FUNGAL-TYPE DOMAIN-CONTAINING PROTEIN-RELATED"/>
    <property type="match status" value="1"/>
</dbReference>
<dbReference type="Gene3D" id="4.10.240.10">
    <property type="entry name" value="Zn(2)-C6 fungal-type DNA-binding domain"/>
    <property type="match status" value="1"/>
</dbReference>
<gene>
    <name evidence="4" type="ORF">QQX98_006184</name>
</gene>
<keyword evidence="2" id="KW-0812">Transmembrane</keyword>
<dbReference type="Proteomes" id="UP001498476">
    <property type="component" value="Unassembled WGS sequence"/>
</dbReference>
<feature type="transmembrane region" description="Helical" evidence="2">
    <location>
        <begin position="359"/>
        <end position="380"/>
    </location>
</feature>
<dbReference type="CDD" id="cd00067">
    <property type="entry name" value="GAL4"/>
    <property type="match status" value="1"/>
</dbReference>
<dbReference type="PROSITE" id="PS50048">
    <property type="entry name" value="ZN2_CY6_FUNGAL_2"/>
    <property type="match status" value="1"/>
</dbReference>
<feature type="domain" description="Zn(2)-C6 fungal-type" evidence="3">
    <location>
        <begin position="10"/>
        <end position="38"/>
    </location>
</feature>
<evidence type="ECO:0000259" key="3">
    <source>
        <dbReference type="PROSITE" id="PS50048"/>
    </source>
</evidence>
<keyword evidence="2" id="KW-1133">Transmembrane helix</keyword>
<dbReference type="EMBL" id="JAZAVJ010000090">
    <property type="protein sequence ID" value="KAK7415046.1"/>
    <property type="molecule type" value="Genomic_DNA"/>
</dbReference>
<organism evidence="4 5">
    <name type="scientific">Neonectria punicea</name>
    <dbReference type="NCBI Taxonomy" id="979145"/>
    <lineage>
        <taxon>Eukaryota</taxon>
        <taxon>Fungi</taxon>
        <taxon>Dikarya</taxon>
        <taxon>Ascomycota</taxon>
        <taxon>Pezizomycotina</taxon>
        <taxon>Sordariomycetes</taxon>
        <taxon>Hypocreomycetidae</taxon>
        <taxon>Hypocreales</taxon>
        <taxon>Nectriaceae</taxon>
        <taxon>Neonectria</taxon>
    </lineage>
</organism>
<evidence type="ECO:0000256" key="1">
    <source>
        <dbReference type="ARBA" id="ARBA00023242"/>
    </source>
</evidence>
<dbReference type="InterPro" id="IPR036864">
    <property type="entry name" value="Zn2-C6_fun-type_DNA-bd_sf"/>
</dbReference>
<evidence type="ECO:0000256" key="2">
    <source>
        <dbReference type="SAM" id="Phobius"/>
    </source>
</evidence>